<dbReference type="EMBL" id="BBLT01000007">
    <property type="protein sequence ID" value="GAL86370.1"/>
    <property type="molecule type" value="Genomic_DNA"/>
</dbReference>
<protein>
    <recommendedName>
        <fullName evidence="5">Lipoprotein</fullName>
    </recommendedName>
</protein>
<evidence type="ECO:0000256" key="1">
    <source>
        <dbReference type="SAM" id="MobiDB-lite"/>
    </source>
</evidence>
<gene>
    <name evidence="3" type="ORF">MYP_3599</name>
</gene>
<feature type="region of interest" description="Disordered" evidence="1">
    <location>
        <begin position="25"/>
        <end position="46"/>
    </location>
</feature>
<accession>A0A098LHF1</accession>
<evidence type="ECO:0000256" key="2">
    <source>
        <dbReference type="SAM" id="SignalP"/>
    </source>
</evidence>
<dbReference type="Proteomes" id="UP000030185">
    <property type="component" value="Unassembled WGS sequence"/>
</dbReference>
<dbReference type="eggNOG" id="ENOG50347EH">
    <property type="taxonomic scope" value="Bacteria"/>
</dbReference>
<reference evidence="3 4" key="1">
    <citation type="submission" date="2014-09" db="EMBL/GenBank/DDBJ databases">
        <title>Sporocytophaga myxococcoides PG-01 genome sequencing.</title>
        <authorList>
            <person name="Liu L."/>
            <person name="Gao P.J."/>
            <person name="Chen G.J."/>
            <person name="Wang L.S."/>
        </authorList>
    </citation>
    <scope>NUCLEOTIDE SEQUENCE [LARGE SCALE GENOMIC DNA]</scope>
    <source>
        <strain evidence="3 4">PG-01</strain>
    </source>
</reference>
<organism evidence="3 4">
    <name type="scientific">Sporocytophaga myxococcoides</name>
    <dbReference type="NCBI Taxonomy" id="153721"/>
    <lineage>
        <taxon>Bacteria</taxon>
        <taxon>Pseudomonadati</taxon>
        <taxon>Bacteroidota</taxon>
        <taxon>Cytophagia</taxon>
        <taxon>Cytophagales</taxon>
        <taxon>Cytophagaceae</taxon>
        <taxon>Sporocytophaga</taxon>
    </lineage>
</organism>
<evidence type="ECO:0000313" key="4">
    <source>
        <dbReference type="Proteomes" id="UP000030185"/>
    </source>
</evidence>
<evidence type="ECO:0008006" key="5">
    <source>
        <dbReference type="Google" id="ProtNLM"/>
    </source>
</evidence>
<dbReference type="RefSeq" id="WP_045466090.1">
    <property type="nucleotide sequence ID" value="NZ_BBLT01000007.1"/>
</dbReference>
<keyword evidence="2" id="KW-0732">Signal</keyword>
<dbReference type="AlphaFoldDB" id="A0A098LHF1"/>
<dbReference type="PROSITE" id="PS51257">
    <property type="entry name" value="PROKAR_LIPOPROTEIN"/>
    <property type="match status" value="1"/>
</dbReference>
<keyword evidence="4" id="KW-1185">Reference proteome</keyword>
<feature type="compositionally biased region" description="Polar residues" evidence="1">
    <location>
        <begin position="29"/>
        <end position="46"/>
    </location>
</feature>
<sequence length="341" mass="37393">MKKNIRSLFFLTLLSFSVLSGCKKDETDPQTTSVPTNLKQNDNTGSTEVDEAISNVNDVISNQIGGGAQNARIAAYDLPCGVVKFDSTESSGKKTYSLKFGDQNKCGYKKKSGDVSFKLESGSHFNEMHARFTITFYNYTVESNATGQSVTINGTITVTNLTGGYVWQVIIPSDNTLHKDAVTHSVRGKFMVTHANGAVRERNYFQKRTWSSTSGWAGLRLTIAGDTTTTLGVNSYSNVYETGKTLDGNFDYVSNLGENFLWSNCGTTWAGPYVLVKGKARANVNIPAITPAYFDVEAGYKYNTSNMTATSTTDANLCEANAYKISIEFGSYLKSEQYQLY</sequence>
<evidence type="ECO:0000313" key="3">
    <source>
        <dbReference type="EMBL" id="GAL86370.1"/>
    </source>
</evidence>
<name>A0A098LHF1_9BACT</name>
<proteinExistence type="predicted"/>
<feature type="chain" id="PRO_5001945092" description="Lipoprotein" evidence="2">
    <location>
        <begin position="21"/>
        <end position="341"/>
    </location>
</feature>
<dbReference type="STRING" id="153721.MYP_3599"/>
<dbReference type="OrthoDB" id="928929at2"/>
<feature type="signal peptide" evidence="2">
    <location>
        <begin position="1"/>
        <end position="20"/>
    </location>
</feature>
<comment type="caution">
    <text evidence="3">The sequence shown here is derived from an EMBL/GenBank/DDBJ whole genome shotgun (WGS) entry which is preliminary data.</text>
</comment>